<evidence type="ECO:0000256" key="6">
    <source>
        <dbReference type="ARBA" id="ARBA00049185"/>
    </source>
</evidence>
<dbReference type="InterPro" id="IPR004838">
    <property type="entry name" value="NHTrfase_class1_PyrdxlP-BS"/>
</dbReference>
<dbReference type="InterPro" id="IPR004839">
    <property type="entry name" value="Aminotransferase_I/II_large"/>
</dbReference>
<reference evidence="10" key="1">
    <citation type="submission" date="2019-01" db="EMBL/GenBank/DDBJ databases">
        <title>Gri0909 isolated from a small marine red alga.</title>
        <authorList>
            <person name="Kim J."/>
            <person name="Jeong S.E."/>
            <person name="Jeon C.O."/>
        </authorList>
    </citation>
    <scope>NUCLEOTIDE SEQUENCE [LARGE SCALE GENOMIC DNA]</scope>
    <source>
        <strain evidence="10">Gri0909</strain>
    </source>
</reference>
<keyword evidence="10" id="KW-1185">Reference proteome</keyword>
<dbReference type="CDD" id="cd00609">
    <property type="entry name" value="AAT_like"/>
    <property type="match status" value="1"/>
</dbReference>
<dbReference type="GO" id="GO:0030170">
    <property type="term" value="F:pyridoxal phosphate binding"/>
    <property type="evidence" value="ECO:0007669"/>
    <property type="project" value="InterPro"/>
</dbReference>
<evidence type="ECO:0000313" key="10">
    <source>
        <dbReference type="Proteomes" id="UP000287447"/>
    </source>
</evidence>
<dbReference type="OrthoDB" id="9804407at2"/>
<keyword evidence="5" id="KW-0663">Pyridoxal phosphate</keyword>
<comment type="caution">
    <text evidence="9">The sequence shown here is derived from an EMBL/GenBank/DDBJ whole genome shotgun (WGS) entry which is preliminary data.</text>
</comment>
<sequence>MEVMRAAAEREALGDPVYHLEVGQPGSTAPKGVIQAAKDALDNHRLGYTVALGIPELRAAIADHYAREYGVSVPQDRIVVTTGSSGGFLLSFLAAFDQGDKVALVAPGYPCYRHILTALGIKPVIIETTKEDRYQPSPALLEKAQAEHGKIDGLIVASPSNPTGTMLSKEDMAALAEYCGQSGIRLISDEIYQGISYGRGFETVLSHADHAVVVNSFSKYFSMTGWRLGWLVLPEDLLRPVECLAQNLFISPPTLSQVAAVAAFDCREELESNVARYAANRDLLLRELPQSGFGDLAPSDGAFYLYADVGHMTNDSLSFCSRILKETGAAVTPGLDFDEARGHRTMRFSFSGTTEEIAAAAAALKDWRP</sequence>
<accession>A0A437QYY7</accession>
<dbReference type="PANTHER" id="PTHR46383:SF2">
    <property type="entry name" value="AMINOTRANSFERASE"/>
    <property type="match status" value="1"/>
</dbReference>
<gene>
    <name evidence="9" type="ORF">EOI86_01765</name>
</gene>
<comment type="similarity">
    <text evidence="2 7">Belongs to the class-I pyridoxal-phosphate-dependent aminotransferase family.</text>
</comment>
<proteinExistence type="inferred from homology"/>
<dbReference type="AlphaFoldDB" id="A0A437QYY7"/>
<dbReference type="Gene3D" id="3.40.640.10">
    <property type="entry name" value="Type I PLP-dependent aspartate aminotransferase-like (Major domain)"/>
    <property type="match status" value="1"/>
</dbReference>
<comment type="cofactor">
    <cofactor evidence="1 7">
        <name>pyridoxal 5'-phosphate</name>
        <dbReference type="ChEBI" id="CHEBI:597326"/>
    </cofactor>
</comment>
<keyword evidence="3 7" id="KW-0032">Aminotransferase</keyword>
<dbReference type="EMBL" id="SADE01000001">
    <property type="protein sequence ID" value="RVU39700.1"/>
    <property type="molecule type" value="Genomic_DNA"/>
</dbReference>
<comment type="catalytic activity">
    <reaction evidence="6">
        <text>L-aspartate + 2-oxoglutarate = oxaloacetate + L-glutamate</text>
        <dbReference type="Rhea" id="RHEA:21824"/>
        <dbReference type="ChEBI" id="CHEBI:16452"/>
        <dbReference type="ChEBI" id="CHEBI:16810"/>
        <dbReference type="ChEBI" id="CHEBI:29985"/>
        <dbReference type="ChEBI" id="CHEBI:29991"/>
        <dbReference type="EC" id="2.6.1.1"/>
    </reaction>
</comment>
<protein>
    <recommendedName>
        <fullName evidence="7">Aminotransferase</fullName>
        <ecNumber evidence="7">2.6.1.-</ecNumber>
    </recommendedName>
</protein>
<dbReference type="InterPro" id="IPR015424">
    <property type="entry name" value="PyrdxlP-dep_Trfase"/>
</dbReference>
<organism evidence="9 10">
    <name type="scientific">Hwanghaeella grinnelliae</name>
    <dbReference type="NCBI Taxonomy" id="2500179"/>
    <lineage>
        <taxon>Bacteria</taxon>
        <taxon>Pseudomonadati</taxon>
        <taxon>Pseudomonadota</taxon>
        <taxon>Alphaproteobacteria</taxon>
        <taxon>Rhodospirillales</taxon>
        <taxon>Rhodospirillaceae</taxon>
        <taxon>Hwanghaeella</taxon>
    </lineage>
</organism>
<dbReference type="Proteomes" id="UP000287447">
    <property type="component" value="Unassembled WGS sequence"/>
</dbReference>
<evidence type="ECO:0000256" key="2">
    <source>
        <dbReference type="ARBA" id="ARBA00007441"/>
    </source>
</evidence>
<name>A0A437QYY7_9PROT</name>
<dbReference type="PANTHER" id="PTHR46383">
    <property type="entry name" value="ASPARTATE AMINOTRANSFERASE"/>
    <property type="match status" value="1"/>
</dbReference>
<evidence type="ECO:0000256" key="7">
    <source>
        <dbReference type="RuleBase" id="RU000481"/>
    </source>
</evidence>
<dbReference type="Pfam" id="PF00155">
    <property type="entry name" value="Aminotran_1_2"/>
    <property type="match status" value="1"/>
</dbReference>
<evidence type="ECO:0000256" key="1">
    <source>
        <dbReference type="ARBA" id="ARBA00001933"/>
    </source>
</evidence>
<dbReference type="EC" id="2.6.1.-" evidence="7"/>
<evidence type="ECO:0000256" key="3">
    <source>
        <dbReference type="ARBA" id="ARBA00022576"/>
    </source>
</evidence>
<keyword evidence="4 7" id="KW-0808">Transferase</keyword>
<evidence type="ECO:0000313" key="9">
    <source>
        <dbReference type="EMBL" id="RVU39700.1"/>
    </source>
</evidence>
<dbReference type="GO" id="GO:0004069">
    <property type="term" value="F:L-aspartate:2-oxoglutarate aminotransferase activity"/>
    <property type="evidence" value="ECO:0007669"/>
    <property type="project" value="UniProtKB-EC"/>
</dbReference>
<evidence type="ECO:0000256" key="4">
    <source>
        <dbReference type="ARBA" id="ARBA00022679"/>
    </source>
</evidence>
<evidence type="ECO:0000256" key="5">
    <source>
        <dbReference type="ARBA" id="ARBA00022898"/>
    </source>
</evidence>
<evidence type="ECO:0000259" key="8">
    <source>
        <dbReference type="Pfam" id="PF00155"/>
    </source>
</evidence>
<dbReference type="InterPro" id="IPR015421">
    <property type="entry name" value="PyrdxlP-dep_Trfase_major"/>
</dbReference>
<dbReference type="InterPro" id="IPR050596">
    <property type="entry name" value="AspAT/PAT-like"/>
</dbReference>
<dbReference type="SUPFAM" id="SSF53383">
    <property type="entry name" value="PLP-dependent transferases"/>
    <property type="match status" value="1"/>
</dbReference>
<dbReference type="GO" id="GO:0006520">
    <property type="term" value="P:amino acid metabolic process"/>
    <property type="evidence" value="ECO:0007669"/>
    <property type="project" value="InterPro"/>
</dbReference>
<dbReference type="PROSITE" id="PS00105">
    <property type="entry name" value="AA_TRANSFER_CLASS_1"/>
    <property type="match status" value="1"/>
</dbReference>
<feature type="domain" description="Aminotransferase class I/classII large" evidence="8">
    <location>
        <begin position="20"/>
        <end position="364"/>
    </location>
</feature>